<dbReference type="Gene3D" id="1.25.40.10">
    <property type="entry name" value="Tetratricopeptide repeat domain"/>
    <property type="match status" value="2"/>
</dbReference>
<dbReference type="InterPro" id="IPR051677">
    <property type="entry name" value="AfsR-DnrI-RedD_regulator"/>
</dbReference>
<evidence type="ECO:0000313" key="8">
    <source>
        <dbReference type="EMBL" id="MBG6137565.1"/>
    </source>
</evidence>
<keyword evidence="3 6" id="KW-0238">DNA-binding</keyword>
<dbReference type="PROSITE" id="PS50005">
    <property type="entry name" value="TPR"/>
    <property type="match status" value="2"/>
</dbReference>
<name>A0A8J7KGN2_9ACTN</name>
<dbReference type="Pfam" id="PF00486">
    <property type="entry name" value="Trans_reg_C"/>
    <property type="match status" value="1"/>
</dbReference>
<keyword evidence="9" id="KW-1185">Reference proteome</keyword>
<dbReference type="PRINTS" id="PR00364">
    <property type="entry name" value="DISEASERSIST"/>
</dbReference>
<dbReference type="Pfam" id="PF13424">
    <property type="entry name" value="TPR_12"/>
    <property type="match status" value="3"/>
</dbReference>
<dbReference type="SUPFAM" id="SSF52540">
    <property type="entry name" value="P-loop containing nucleoside triphosphate hydrolases"/>
    <property type="match status" value="1"/>
</dbReference>
<dbReference type="SMART" id="SM00862">
    <property type="entry name" value="Trans_reg_C"/>
    <property type="match status" value="1"/>
</dbReference>
<feature type="repeat" description="TPR" evidence="5">
    <location>
        <begin position="854"/>
        <end position="887"/>
    </location>
</feature>
<dbReference type="EMBL" id="JADOUF010000001">
    <property type="protein sequence ID" value="MBG6137565.1"/>
    <property type="molecule type" value="Genomic_DNA"/>
</dbReference>
<dbReference type="Gene3D" id="1.10.10.10">
    <property type="entry name" value="Winged helix-like DNA-binding domain superfamily/Winged helix DNA-binding domain"/>
    <property type="match status" value="2"/>
</dbReference>
<dbReference type="InterPro" id="IPR011990">
    <property type="entry name" value="TPR-like_helical_dom_sf"/>
</dbReference>
<dbReference type="SUPFAM" id="SSF48452">
    <property type="entry name" value="TPR-like"/>
    <property type="match status" value="3"/>
</dbReference>
<dbReference type="SMART" id="SM00028">
    <property type="entry name" value="TPR"/>
    <property type="match status" value="7"/>
</dbReference>
<feature type="repeat" description="TPR" evidence="5">
    <location>
        <begin position="734"/>
        <end position="767"/>
    </location>
</feature>
<evidence type="ECO:0000256" key="1">
    <source>
        <dbReference type="ARBA" id="ARBA00005820"/>
    </source>
</evidence>
<dbReference type="InterPro" id="IPR019734">
    <property type="entry name" value="TPR_rpt"/>
</dbReference>
<dbReference type="AlphaFoldDB" id="A0A8J7KGN2"/>
<feature type="DNA-binding region" description="OmpR/PhoB-type" evidence="6">
    <location>
        <begin position="1"/>
        <end position="91"/>
    </location>
</feature>
<evidence type="ECO:0000256" key="4">
    <source>
        <dbReference type="ARBA" id="ARBA00023163"/>
    </source>
</evidence>
<feature type="domain" description="OmpR/PhoB-type" evidence="7">
    <location>
        <begin position="1"/>
        <end position="91"/>
    </location>
</feature>
<dbReference type="GO" id="GO:0000160">
    <property type="term" value="P:phosphorelay signal transduction system"/>
    <property type="evidence" value="ECO:0007669"/>
    <property type="project" value="InterPro"/>
</dbReference>
<sequence length="982" mass="106764">MRLGLLGPVEYWHDDQPLPLGPPMQRAVLAVLALDTGRVVSVERLVEALWGEDPPPRPQGMIQTYISRLRALFRPVGVGITRRGGGYALDVPPTEVDAHVFRQRVAVARAAGDRVGLRAALDLWRGEPLSDVPDSELVDRARAGLVEERLTALEICLDLELDAGLHREALAELSTLAGAHPLREEPLRLLMLALYRGGRQAEALERYDEARRLLADELGLEPSAALAALQGQILRGEGTPPAAPAPVEARSVPRLLPYDVPDFTGRSAEVARLGALAARSATTVVISAIDGMAGVGKTATAVHVAHSLAGRFPDGQLFIDLHGFTAGRTPVAPGAALASLLRALGVPDAQIPTELDERAALWRDELADRRVLVVLDNAANAAQVRPLIPGTKGSLVLITSRRRLATVDGAVPVSLDVLSEEDAHALFVGIVGDRARAEPGATAEVLGLCGCLPLALRIAAARLAHRDRWTVAHLAERLRAERHRLAEFAVDDQDVSAVFQLSYADLVPEQQRLFRLLGTHPGPDVDVYAAAALAGVQHRVAEDLLDGLVDAHLLTQRTAGRYTMHDLLRFYAADLAGTAERHDALTRLFDHYRYTASRAMDVYDTQDAHRRPPVPPSGSPTPELADGAAAVVWLDAERANLMAVAGHAAAHGWLEHTADLSLLLTRYLDTGSHYLEAETLHRLALGGTDQAKRGKSLSFLGITCWRRGRYAEAYEHFRLSMIIAGEVGDRSSEGNVLNNMGVVLVRLGRYDEAIAHHERAMVIAREVGEPVAEARNLSNIAIVHKRLGRYPEALREQRAALEIFRRVGSRTAEGITLQNLANLCRILKRYPEALIHYGRSLEIALEYGDRGGEANALDGVGMVHLEQGRLDQALDHFTRGLELAREVGERYQEMNLLNGLGETLSASGEHRRALLRFDAAHAIASELGERAEQARAHRGLGHAHRALGETEDARLNLKEALALYTELGVPEVQAVREALRDL</sequence>
<dbReference type="GO" id="GO:0003677">
    <property type="term" value="F:DNA binding"/>
    <property type="evidence" value="ECO:0007669"/>
    <property type="project" value="UniProtKB-UniRule"/>
</dbReference>
<proteinExistence type="inferred from homology"/>
<evidence type="ECO:0000256" key="6">
    <source>
        <dbReference type="PROSITE-ProRule" id="PRU01091"/>
    </source>
</evidence>
<dbReference type="GO" id="GO:0006355">
    <property type="term" value="P:regulation of DNA-templated transcription"/>
    <property type="evidence" value="ECO:0007669"/>
    <property type="project" value="InterPro"/>
</dbReference>
<accession>A0A8J7KGN2</accession>
<dbReference type="GO" id="GO:0043531">
    <property type="term" value="F:ADP binding"/>
    <property type="evidence" value="ECO:0007669"/>
    <property type="project" value="InterPro"/>
</dbReference>
<evidence type="ECO:0000259" key="7">
    <source>
        <dbReference type="PROSITE" id="PS51755"/>
    </source>
</evidence>
<dbReference type="InterPro" id="IPR036388">
    <property type="entry name" value="WH-like_DNA-bd_sf"/>
</dbReference>
<dbReference type="PROSITE" id="PS51755">
    <property type="entry name" value="OMPR_PHOB"/>
    <property type="match status" value="1"/>
</dbReference>
<dbReference type="Proteomes" id="UP000622552">
    <property type="component" value="Unassembled WGS sequence"/>
</dbReference>
<dbReference type="PANTHER" id="PTHR35807:SF1">
    <property type="entry name" value="TRANSCRIPTIONAL REGULATOR REDD"/>
    <property type="match status" value="1"/>
</dbReference>
<dbReference type="SUPFAM" id="SSF46894">
    <property type="entry name" value="C-terminal effector domain of the bipartite response regulators"/>
    <property type="match status" value="1"/>
</dbReference>
<keyword evidence="5" id="KW-0802">TPR repeat</keyword>
<dbReference type="InterPro" id="IPR027417">
    <property type="entry name" value="P-loop_NTPase"/>
</dbReference>
<comment type="similarity">
    <text evidence="1">Belongs to the AfsR/DnrI/RedD regulatory family.</text>
</comment>
<evidence type="ECO:0000313" key="9">
    <source>
        <dbReference type="Proteomes" id="UP000622552"/>
    </source>
</evidence>
<reference evidence="8" key="1">
    <citation type="submission" date="2020-11" db="EMBL/GenBank/DDBJ databases">
        <title>Sequencing the genomes of 1000 actinobacteria strains.</title>
        <authorList>
            <person name="Klenk H.-P."/>
        </authorList>
    </citation>
    <scope>NUCLEOTIDE SEQUENCE</scope>
    <source>
        <strain evidence="8">DSM 45356</strain>
    </source>
</reference>
<dbReference type="CDD" id="cd15831">
    <property type="entry name" value="BTAD"/>
    <property type="match status" value="1"/>
</dbReference>
<evidence type="ECO:0000256" key="2">
    <source>
        <dbReference type="ARBA" id="ARBA00023015"/>
    </source>
</evidence>
<keyword evidence="4" id="KW-0804">Transcription</keyword>
<evidence type="ECO:0000256" key="5">
    <source>
        <dbReference type="PROSITE-ProRule" id="PRU00339"/>
    </source>
</evidence>
<dbReference type="SMART" id="SM01043">
    <property type="entry name" value="BTAD"/>
    <property type="match status" value="1"/>
</dbReference>
<dbReference type="RefSeq" id="WP_197004416.1">
    <property type="nucleotide sequence ID" value="NZ_BONS01000020.1"/>
</dbReference>
<dbReference type="InterPro" id="IPR005158">
    <property type="entry name" value="BTAD"/>
</dbReference>
<dbReference type="InterPro" id="IPR001867">
    <property type="entry name" value="OmpR/PhoB-type_DNA-bd"/>
</dbReference>
<comment type="caution">
    <text evidence="8">The sequence shown here is derived from an EMBL/GenBank/DDBJ whole genome shotgun (WGS) entry which is preliminary data.</text>
</comment>
<evidence type="ECO:0000256" key="3">
    <source>
        <dbReference type="ARBA" id="ARBA00023125"/>
    </source>
</evidence>
<dbReference type="Gene3D" id="3.40.50.300">
    <property type="entry name" value="P-loop containing nucleotide triphosphate hydrolases"/>
    <property type="match status" value="1"/>
</dbReference>
<protein>
    <submittedName>
        <fullName evidence="8">DNA-binding SARP family transcriptional activator/Tfp pilus assembly protein PilF</fullName>
    </submittedName>
</protein>
<dbReference type="Pfam" id="PF03704">
    <property type="entry name" value="BTAD"/>
    <property type="match status" value="1"/>
</dbReference>
<gene>
    <name evidence="8" type="ORF">IW245_003759</name>
</gene>
<dbReference type="PANTHER" id="PTHR35807">
    <property type="entry name" value="TRANSCRIPTIONAL REGULATOR REDD-RELATED"/>
    <property type="match status" value="1"/>
</dbReference>
<organism evidence="8 9">
    <name type="scientific">Longispora fulva</name>
    <dbReference type="NCBI Taxonomy" id="619741"/>
    <lineage>
        <taxon>Bacteria</taxon>
        <taxon>Bacillati</taxon>
        <taxon>Actinomycetota</taxon>
        <taxon>Actinomycetes</taxon>
        <taxon>Micromonosporales</taxon>
        <taxon>Micromonosporaceae</taxon>
        <taxon>Longispora</taxon>
    </lineage>
</organism>
<dbReference type="InterPro" id="IPR016032">
    <property type="entry name" value="Sig_transdc_resp-reg_C-effctor"/>
</dbReference>
<keyword evidence="2" id="KW-0805">Transcription regulation</keyword>